<reference evidence="9" key="1">
    <citation type="submission" date="2022-04" db="EMBL/GenBank/DDBJ databases">
        <title>Halobacillus sp. isolated from saltern.</title>
        <authorList>
            <person name="Won M."/>
            <person name="Lee C.-M."/>
            <person name="Woen H.-Y."/>
            <person name="Kwon S.-W."/>
        </authorList>
    </citation>
    <scope>NUCLEOTIDE SEQUENCE</scope>
    <source>
        <strain evidence="9">SSHM10-5</strain>
    </source>
</reference>
<dbReference type="Pfam" id="PF01925">
    <property type="entry name" value="TauE"/>
    <property type="match status" value="1"/>
</dbReference>
<feature type="transmembrane region" description="Helical" evidence="8">
    <location>
        <begin position="43"/>
        <end position="61"/>
    </location>
</feature>
<protein>
    <recommendedName>
        <fullName evidence="8">Probable membrane transporter protein</fullName>
    </recommendedName>
</protein>
<dbReference type="Proteomes" id="UP000830326">
    <property type="component" value="Chromosome"/>
</dbReference>
<organism evidence="9 10">
    <name type="scientific">Halobacillus amylolyticus</name>
    <dbReference type="NCBI Taxonomy" id="2932259"/>
    <lineage>
        <taxon>Bacteria</taxon>
        <taxon>Bacillati</taxon>
        <taxon>Bacillota</taxon>
        <taxon>Bacilli</taxon>
        <taxon>Bacillales</taxon>
        <taxon>Bacillaceae</taxon>
        <taxon>Halobacillus</taxon>
    </lineage>
</organism>
<keyword evidence="5 8" id="KW-0812">Transmembrane</keyword>
<gene>
    <name evidence="9" type="ORF">MUO15_14995</name>
</gene>
<feature type="transmembrane region" description="Helical" evidence="8">
    <location>
        <begin position="73"/>
        <end position="92"/>
    </location>
</feature>
<comment type="subcellular location">
    <subcellularLocation>
        <location evidence="1 8">Cell membrane</location>
        <topology evidence="1 8">Multi-pass membrane protein</topology>
    </subcellularLocation>
</comment>
<feature type="transmembrane region" description="Helical" evidence="8">
    <location>
        <begin position="188"/>
        <end position="205"/>
    </location>
</feature>
<dbReference type="InterPro" id="IPR052017">
    <property type="entry name" value="TSUP"/>
</dbReference>
<dbReference type="EMBL" id="CP095075">
    <property type="protein sequence ID" value="UOR14022.1"/>
    <property type="molecule type" value="Genomic_DNA"/>
</dbReference>
<name>A0ABY4HI00_9BACI</name>
<evidence type="ECO:0000256" key="4">
    <source>
        <dbReference type="ARBA" id="ARBA00022475"/>
    </source>
</evidence>
<evidence type="ECO:0000256" key="6">
    <source>
        <dbReference type="ARBA" id="ARBA00022989"/>
    </source>
</evidence>
<feature type="transmembrane region" description="Helical" evidence="8">
    <location>
        <begin position="164"/>
        <end position="182"/>
    </location>
</feature>
<feature type="transmembrane region" description="Helical" evidence="8">
    <location>
        <begin position="217"/>
        <end position="235"/>
    </location>
</feature>
<evidence type="ECO:0000256" key="1">
    <source>
        <dbReference type="ARBA" id="ARBA00004651"/>
    </source>
</evidence>
<evidence type="ECO:0000313" key="9">
    <source>
        <dbReference type="EMBL" id="UOR14022.1"/>
    </source>
</evidence>
<keyword evidence="6 8" id="KW-1133">Transmembrane helix</keyword>
<accession>A0ABY4HI00</accession>
<dbReference type="InterPro" id="IPR002781">
    <property type="entry name" value="TM_pro_TauE-like"/>
</dbReference>
<evidence type="ECO:0000313" key="10">
    <source>
        <dbReference type="Proteomes" id="UP000830326"/>
    </source>
</evidence>
<evidence type="ECO:0000256" key="8">
    <source>
        <dbReference type="RuleBase" id="RU363041"/>
    </source>
</evidence>
<evidence type="ECO:0000256" key="5">
    <source>
        <dbReference type="ARBA" id="ARBA00022692"/>
    </source>
</evidence>
<dbReference type="RefSeq" id="WP_245036049.1">
    <property type="nucleotide sequence ID" value="NZ_CP095075.1"/>
</dbReference>
<evidence type="ECO:0000256" key="7">
    <source>
        <dbReference type="ARBA" id="ARBA00023136"/>
    </source>
</evidence>
<evidence type="ECO:0000256" key="3">
    <source>
        <dbReference type="ARBA" id="ARBA00022448"/>
    </source>
</evidence>
<evidence type="ECO:0000256" key="2">
    <source>
        <dbReference type="ARBA" id="ARBA00009142"/>
    </source>
</evidence>
<feature type="transmembrane region" description="Helical" evidence="8">
    <location>
        <begin position="98"/>
        <end position="115"/>
    </location>
</feature>
<dbReference type="PANTHER" id="PTHR30269">
    <property type="entry name" value="TRANSMEMBRANE PROTEIN YFCA"/>
    <property type="match status" value="1"/>
</dbReference>
<keyword evidence="3" id="KW-0813">Transport</keyword>
<keyword evidence="4 8" id="KW-1003">Cell membrane</keyword>
<proteinExistence type="inferred from homology"/>
<comment type="similarity">
    <text evidence="2 8">Belongs to the 4-toluene sulfonate uptake permease (TSUP) (TC 2.A.102) family.</text>
</comment>
<keyword evidence="7 8" id="KW-0472">Membrane</keyword>
<keyword evidence="10" id="KW-1185">Reference proteome</keyword>
<dbReference type="PANTHER" id="PTHR30269:SF37">
    <property type="entry name" value="MEMBRANE TRANSPORTER PROTEIN"/>
    <property type="match status" value="1"/>
</dbReference>
<sequence length="242" mass="26577">MDAIVLFSIIIVAASILQTSTGFGFSIMATPFLLLLFEPKEAIQINLILSLVISVALIRKVHQDVDVTILKRFITGSFSGLVLGIVIFLYVNTAQLKLVVSLVILLLTFLLILSFRVKQTKERDFFVGGISGALTTSIGMPGPPLLLYFSGTGASKEKIRATTLAFYLFIYSASLAVQIVFVGATQTVWVSSALALPLVIIGLVVGQKLFMWVSQRLFRLFTYILLLFTGFYLLLERLISNG</sequence>